<sequence>MRRWTSVPFLLCFRHSCSVTIPHRYRRQMAIVSMLSVVAAMDSLPTFRPILHHRHRSYHHCRRPCSIGRLPLSVLPLPL</sequence>
<dbReference type="AlphaFoldDB" id="A0A2M4CC16"/>
<protein>
    <submittedName>
        <fullName evidence="1">Putative secreted protein</fullName>
    </submittedName>
</protein>
<proteinExistence type="predicted"/>
<accession>A0A2M4CC16</accession>
<evidence type="ECO:0000313" key="1">
    <source>
        <dbReference type="EMBL" id="MBW62809.1"/>
    </source>
</evidence>
<dbReference type="EMBL" id="GGFJ01013668">
    <property type="protein sequence ID" value="MBW62809.1"/>
    <property type="molecule type" value="Transcribed_RNA"/>
</dbReference>
<reference evidence="1" key="1">
    <citation type="submission" date="2018-01" db="EMBL/GenBank/DDBJ databases">
        <title>An insight into the sialome of Amazonian anophelines.</title>
        <authorList>
            <person name="Ribeiro J.M."/>
            <person name="Scarpassa V."/>
            <person name="Calvo E."/>
        </authorList>
    </citation>
    <scope>NUCLEOTIDE SEQUENCE</scope>
    <source>
        <tissue evidence="1">Salivary glands</tissue>
    </source>
</reference>
<organism evidence="1">
    <name type="scientific">Anopheles marajoara</name>
    <dbReference type="NCBI Taxonomy" id="58244"/>
    <lineage>
        <taxon>Eukaryota</taxon>
        <taxon>Metazoa</taxon>
        <taxon>Ecdysozoa</taxon>
        <taxon>Arthropoda</taxon>
        <taxon>Hexapoda</taxon>
        <taxon>Insecta</taxon>
        <taxon>Pterygota</taxon>
        <taxon>Neoptera</taxon>
        <taxon>Endopterygota</taxon>
        <taxon>Diptera</taxon>
        <taxon>Nematocera</taxon>
        <taxon>Culicoidea</taxon>
        <taxon>Culicidae</taxon>
        <taxon>Anophelinae</taxon>
        <taxon>Anopheles</taxon>
    </lineage>
</organism>
<name>A0A2M4CC16_9DIPT</name>